<organism evidence="14">
    <name type="scientific">Ophiogomphus cecilia</name>
    <dbReference type="NCBI Taxonomy" id="638515"/>
    <lineage>
        <taxon>Eukaryota</taxon>
        <taxon>Metazoa</taxon>
        <taxon>Ecdysozoa</taxon>
        <taxon>Arthropoda</taxon>
        <taxon>Hexapoda</taxon>
        <taxon>Insecta</taxon>
        <taxon>Pterygota</taxon>
        <taxon>Palaeoptera</taxon>
        <taxon>Odonata</taxon>
        <taxon>Epiprocta</taxon>
        <taxon>Anisoptera</taxon>
        <taxon>Gomphoidea</taxon>
        <taxon>Gomphidae</taxon>
        <taxon>Ophiogomphus</taxon>
    </lineage>
</organism>
<evidence type="ECO:0000256" key="5">
    <source>
        <dbReference type="ARBA" id="ARBA00022547"/>
    </source>
</evidence>
<keyword evidence="4 12" id="KW-0813">Transport</keyword>
<gene>
    <name evidence="14" type="primary">ATP8</name>
</gene>
<keyword evidence="6 12" id="KW-0812">Transmembrane</keyword>
<evidence type="ECO:0000256" key="10">
    <source>
        <dbReference type="ARBA" id="ARBA00023128"/>
    </source>
</evidence>
<keyword evidence="5 12" id="KW-0138">CF(0)</keyword>
<dbReference type="AlphaFoldDB" id="A0A7G7CE64"/>
<protein>
    <recommendedName>
        <fullName evidence="12">ATP synthase complex subunit 8</fullName>
    </recommendedName>
</protein>
<reference evidence="14" key="1">
    <citation type="submission" date="2020-04" db="EMBL/GenBank/DDBJ databases">
        <title>DNAmark Project.</title>
        <authorList>
            <person name="Leerhoei F."/>
        </authorList>
    </citation>
    <scope>NUCLEOTIDE SEQUENCE</scope>
    <source>
        <strain evidence="14">DM530</strain>
    </source>
</reference>
<evidence type="ECO:0000256" key="9">
    <source>
        <dbReference type="ARBA" id="ARBA00023065"/>
    </source>
</evidence>
<keyword evidence="10 12" id="KW-0496">Mitochondrion</keyword>
<dbReference type="GO" id="GO:0015078">
    <property type="term" value="F:proton transmembrane transporter activity"/>
    <property type="evidence" value="ECO:0007669"/>
    <property type="project" value="InterPro"/>
</dbReference>
<evidence type="ECO:0000256" key="1">
    <source>
        <dbReference type="ARBA" id="ARBA00004304"/>
    </source>
</evidence>
<dbReference type="InterPro" id="IPR001421">
    <property type="entry name" value="ATP8_metazoa"/>
</dbReference>
<name>A0A7G7CE64_9ODON</name>
<keyword evidence="8 13" id="KW-1133">Transmembrane helix</keyword>
<feature type="transmembrane region" description="Helical" evidence="13">
    <location>
        <begin position="6"/>
        <end position="30"/>
    </location>
</feature>
<keyword evidence="7 12" id="KW-0375">Hydrogen ion transport</keyword>
<evidence type="ECO:0000256" key="11">
    <source>
        <dbReference type="ARBA" id="ARBA00023136"/>
    </source>
</evidence>
<comment type="similarity">
    <text evidence="2 12">Belongs to the ATPase protein 8 family.</text>
</comment>
<evidence type="ECO:0000256" key="7">
    <source>
        <dbReference type="ARBA" id="ARBA00022781"/>
    </source>
</evidence>
<dbReference type="GO" id="GO:0031966">
    <property type="term" value="C:mitochondrial membrane"/>
    <property type="evidence" value="ECO:0007669"/>
    <property type="project" value="UniProtKB-SubCell"/>
</dbReference>
<evidence type="ECO:0000256" key="6">
    <source>
        <dbReference type="ARBA" id="ARBA00022692"/>
    </source>
</evidence>
<proteinExistence type="inferred from homology"/>
<evidence type="ECO:0000256" key="8">
    <source>
        <dbReference type="ARBA" id="ARBA00022989"/>
    </source>
</evidence>
<dbReference type="Pfam" id="PF00895">
    <property type="entry name" value="ATP-synt_8"/>
    <property type="match status" value="1"/>
</dbReference>
<dbReference type="EMBL" id="MT410835">
    <property type="protein sequence ID" value="QNE85880.1"/>
    <property type="molecule type" value="Genomic_DNA"/>
</dbReference>
<dbReference type="GO" id="GO:0045259">
    <property type="term" value="C:proton-transporting ATP synthase complex"/>
    <property type="evidence" value="ECO:0007669"/>
    <property type="project" value="UniProtKB-KW"/>
</dbReference>
<evidence type="ECO:0000256" key="2">
    <source>
        <dbReference type="ARBA" id="ARBA00008892"/>
    </source>
</evidence>
<sequence>MPQMAPMSWLLLFLFFTISMILFNMMNYYLYTPKIQSNVMNDIKKTESKSWKW</sequence>
<comment type="subunit">
    <text evidence="3">F-type ATPases have 2 components, CF(1) - the catalytic core - and CF(0) - the membrane proton channel.</text>
</comment>
<evidence type="ECO:0000313" key="14">
    <source>
        <dbReference type="EMBL" id="QNE85880.1"/>
    </source>
</evidence>
<comment type="subcellular location">
    <subcellularLocation>
        <location evidence="1 12">Mitochondrion membrane</location>
        <topology evidence="1 12">Single-pass membrane protein</topology>
    </subcellularLocation>
</comment>
<evidence type="ECO:0000256" key="13">
    <source>
        <dbReference type="SAM" id="Phobius"/>
    </source>
</evidence>
<keyword evidence="9 12" id="KW-0406">Ion transport</keyword>
<dbReference type="GO" id="GO:0015986">
    <property type="term" value="P:proton motive force-driven ATP synthesis"/>
    <property type="evidence" value="ECO:0007669"/>
    <property type="project" value="InterPro"/>
</dbReference>
<keyword evidence="11 13" id="KW-0472">Membrane</keyword>
<geneLocation type="mitochondrion" evidence="14"/>
<accession>A0A7G7CE64</accession>
<evidence type="ECO:0000256" key="4">
    <source>
        <dbReference type="ARBA" id="ARBA00022448"/>
    </source>
</evidence>
<evidence type="ECO:0000256" key="3">
    <source>
        <dbReference type="ARBA" id="ARBA00011291"/>
    </source>
</evidence>
<evidence type="ECO:0000256" key="12">
    <source>
        <dbReference type="RuleBase" id="RU003661"/>
    </source>
</evidence>